<dbReference type="Proteomes" id="UP001596143">
    <property type="component" value="Unassembled WGS sequence"/>
</dbReference>
<protein>
    <recommendedName>
        <fullName evidence="5">Probable membrane transporter protein</fullName>
    </recommendedName>
</protein>
<evidence type="ECO:0000256" key="3">
    <source>
        <dbReference type="ARBA" id="ARBA00022989"/>
    </source>
</evidence>
<evidence type="ECO:0000256" key="5">
    <source>
        <dbReference type="RuleBase" id="RU363041"/>
    </source>
</evidence>
<feature type="transmembrane region" description="Helical" evidence="5">
    <location>
        <begin position="33"/>
        <end position="59"/>
    </location>
</feature>
<feature type="transmembrane region" description="Helical" evidence="5">
    <location>
        <begin position="71"/>
        <end position="89"/>
    </location>
</feature>
<evidence type="ECO:0000256" key="1">
    <source>
        <dbReference type="ARBA" id="ARBA00004141"/>
    </source>
</evidence>
<gene>
    <name evidence="6" type="ORF">ACFPTR_02375</name>
</gene>
<reference evidence="7" key="1">
    <citation type="journal article" date="2019" name="Int. J. Syst. Evol. Microbiol.">
        <title>The Global Catalogue of Microorganisms (GCM) 10K type strain sequencing project: providing services to taxonomists for standard genome sequencing and annotation.</title>
        <authorList>
            <consortium name="The Broad Institute Genomics Platform"/>
            <consortium name="The Broad Institute Genome Sequencing Center for Infectious Disease"/>
            <person name="Wu L."/>
            <person name="Ma J."/>
        </authorList>
    </citation>
    <scope>NUCLEOTIDE SEQUENCE [LARGE SCALE GENOMIC DNA]</scope>
    <source>
        <strain evidence="7">CGMCC 1.15790</strain>
    </source>
</reference>
<evidence type="ECO:0000313" key="6">
    <source>
        <dbReference type="EMBL" id="MFC5627740.1"/>
    </source>
</evidence>
<keyword evidence="2 5" id="KW-0812">Transmembrane</keyword>
<organism evidence="6 7">
    <name type="scientific">Aliibacillus thermotolerans</name>
    <dbReference type="NCBI Taxonomy" id="1834418"/>
    <lineage>
        <taxon>Bacteria</taxon>
        <taxon>Bacillati</taxon>
        <taxon>Bacillota</taxon>
        <taxon>Bacilli</taxon>
        <taxon>Bacillales</taxon>
        <taxon>Bacillaceae</taxon>
        <taxon>Aliibacillus</taxon>
    </lineage>
</organism>
<name>A0ABW0U4U2_9BACI</name>
<keyword evidence="7" id="KW-1185">Reference proteome</keyword>
<comment type="subcellular location">
    <subcellularLocation>
        <location evidence="5">Cell membrane</location>
        <topology evidence="5">Multi-pass membrane protein</topology>
    </subcellularLocation>
    <subcellularLocation>
        <location evidence="1">Membrane</location>
        <topology evidence="1">Multi-pass membrane protein</topology>
    </subcellularLocation>
</comment>
<comment type="caution">
    <text evidence="6">The sequence shown here is derived from an EMBL/GenBank/DDBJ whole genome shotgun (WGS) entry which is preliminary data.</text>
</comment>
<evidence type="ECO:0000256" key="2">
    <source>
        <dbReference type="ARBA" id="ARBA00022692"/>
    </source>
</evidence>
<keyword evidence="5" id="KW-1003">Cell membrane</keyword>
<comment type="similarity">
    <text evidence="5">Belongs to the 4-toluene sulfonate uptake permease (TSUP) (TC 2.A.102) family.</text>
</comment>
<accession>A0ABW0U4U2</accession>
<evidence type="ECO:0000313" key="7">
    <source>
        <dbReference type="Proteomes" id="UP001596143"/>
    </source>
</evidence>
<dbReference type="EMBL" id="JBHSPF010000012">
    <property type="protein sequence ID" value="MFC5627740.1"/>
    <property type="molecule type" value="Genomic_DNA"/>
</dbReference>
<dbReference type="RefSeq" id="WP_270895190.1">
    <property type="nucleotide sequence ID" value="NZ_JBHSPF010000012.1"/>
</dbReference>
<dbReference type="Pfam" id="PF01925">
    <property type="entry name" value="TauE"/>
    <property type="match status" value="1"/>
</dbReference>
<proteinExistence type="inferred from homology"/>
<keyword evidence="3 5" id="KW-1133">Transmembrane helix</keyword>
<evidence type="ECO:0000256" key="4">
    <source>
        <dbReference type="ARBA" id="ARBA00023136"/>
    </source>
</evidence>
<dbReference type="InterPro" id="IPR002781">
    <property type="entry name" value="TM_pro_TauE-like"/>
</dbReference>
<sequence>MVLELLFIAFVLFIGSFLQGASGFGFGLFSMAFLPFMFTLKDSTLLVISLALVTAIMIFVKVRKHIEMRKLAYLLSAAIVGRIGAYFILHNFGEMDVLKKVLIQR</sequence>
<keyword evidence="4 5" id="KW-0472">Membrane</keyword>